<dbReference type="OrthoDB" id="26399at2759"/>
<dbReference type="Proteomes" id="UP001165065">
    <property type="component" value="Unassembled WGS sequence"/>
</dbReference>
<dbReference type="GO" id="GO:0071528">
    <property type="term" value="P:tRNA re-export from nucleus"/>
    <property type="evidence" value="ECO:0007669"/>
    <property type="project" value="UniProtKB-UniRule"/>
</dbReference>
<proteinExistence type="inferred from homology"/>
<evidence type="ECO:0000256" key="9">
    <source>
        <dbReference type="ARBA" id="ARBA00032199"/>
    </source>
</evidence>
<dbReference type="InterPro" id="IPR013598">
    <property type="entry name" value="Exportin-1/Importin-b-like"/>
</dbReference>
<gene>
    <name evidence="14" type="ORF">TrCOL_g2724</name>
</gene>
<feature type="compositionally biased region" description="Acidic residues" evidence="11">
    <location>
        <begin position="454"/>
        <end position="463"/>
    </location>
</feature>
<dbReference type="GO" id="GO:0005643">
    <property type="term" value="C:nuclear pore"/>
    <property type="evidence" value="ECO:0007669"/>
    <property type="project" value="TreeGrafter"/>
</dbReference>
<keyword evidence="3 10" id="KW-0813">Transport</keyword>
<evidence type="ECO:0000256" key="1">
    <source>
        <dbReference type="ARBA" id="ARBA00004496"/>
    </source>
</evidence>
<evidence type="ECO:0000259" key="13">
    <source>
        <dbReference type="Pfam" id="PF19282"/>
    </source>
</evidence>
<dbReference type="Pfam" id="PF08389">
    <property type="entry name" value="Xpo1"/>
    <property type="match status" value="1"/>
</dbReference>
<dbReference type="PANTHER" id="PTHR15952:SF11">
    <property type="entry name" value="EXPORTIN-T"/>
    <property type="match status" value="1"/>
</dbReference>
<evidence type="ECO:0000259" key="12">
    <source>
        <dbReference type="Pfam" id="PF08389"/>
    </source>
</evidence>
<keyword evidence="6 10" id="KW-0694">RNA-binding</keyword>
<comment type="caution">
    <text evidence="14">The sequence shown here is derived from an EMBL/GenBank/DDBJ whole genome shotgun (WGS) entry which is preliminary data.</text>
</comment>
<evidence type="ECO:0000256" key="2">
    <source>
        <dbReference type="ARBA" id="ARBA00018928"/>
    </source>
</evidence>
<evidence type="ECO:0000256" key="6">
    <source>
        <dbReference type="ARBA" id="ARBA00022884"/>
    </source>
</evidence>
<dbReference type="GO" id="GO:0016363">
    <property type="term" value="C:nuclear matrix"/>
    <property type="evidence" value="ECO:0007669"/>
    <property type="project" value="TreeGrafter"/>
</dbReference>
<feature type="compositionally biased region" description="Polar residues" evidence="11">
    <location>
        <begin position="437"/>
        <end position="448"/>
    </location>
</feature>
<dbReference type="InterPro" id="IPR016024">
    <property type="entry name" value="ARM-type_fold"/>
</dbReference>
<feature type="domain" description="Exportin-1/Importin-beta-like" evidence="12">
    <location>
        <begin position="115"/>
        <end position="287"/>
    </location>
</feature>
<evidence type="ECO:0000313" key="15">
    <source>
        <dbReference type="Proteomes" id="UP001165065"/>
    </source>
</evidence>
<dbReference type="GO" id="GO:0005737">
    <property type="term" value="C:cytoplasm"/>
    <property type="evidence" value="ECO:0007669"/>
    <property type="project" value="UniProtKB-SubCell"/>
</dbReference>
<feature type="region of interest" description="Disordered" evidence="11">
    <location>
        <begin position="427"/>
        <end position="463"/>
    </location>
</feature>
<evidence type="ECO:0000256" key="3">
    <source>
        <dbReference type="ARBA" id="ARBA00022448"/>
    </source>
</evidence>
<dbReference type="EMBL" id="BRYA01000143">
    <property type="protein sequence ID" value="GMI41147.1"/>
    <property type="molecule type" value="Genomic_DNA"/>
</dbReference>
<dbReference type="GO" id="GO:0031267">
    <property type="term" value="F:small GTPase binding"/>
    <property type="evidence" value="ECO:0007669"/>
    <property type="project" value="InterPro"/>
</dbReference>
<dbReference type="InterPro" id="IPR011989">
    <property type="entry name" value="ARM-like"/>
</dbReference>
<comment type="similarity">
    <text evidence="10">Belongs to the exportin family.</text>
</comment>
<sequence length="1002" mass="109918">MDIEALRSAVILSFYNADPCGGSTRSSTILDKLRMSEDGYMHCINLLNTSGQGGVGTKGGGGSGQEENHVVEFFALSTIAHFLNAGKVNSFEHRQTIREITLSLGVAPHIGAPRPPFVTAKIAHVFAILVKRDYPERWGHAFEELLSISMSHPELFLRILGALVDEVVDFSADLSREDVRRNSLIKDSMRGISPSNPSAPAPETTVMPRIFSSMVEIIRLASTCNVQNSDCSSSSAALAVLSFSTMKLYVSWVDINLIMHENVINAIFGSLTSQRSDGVAEAAAECVLEIVNKGMDELMKLQLLQQLNLYEFLSSMSSSSVVLETKLGEIVNAVGVQLLALFDNQPGMAGVFLQQWMQLTVKVLCHSSIEVSSQVFPCLSRFTMSLGKQQTREGGGGDVNEPADLKDFLPTYLSCLYRQMQYPEGHVFDEGEPGPLSSINRTSSNPALMSSAGDAEEDEDEEETYRNELRKMYSKIVRWHPDSTLMFVGMAFSNLPSPLSTSSFPPCEAALRLLFHFQEGLPSKSGKLIGNGGMFDQIALALFESDIDKHQHIELVILYLDICVRYGKVLIGMKDLTRRDSLIGKIFECIGRTMEGGGGRIRSRLCYLILRFVKALGGGGLSTSVAECALRMVLGIITTNTQARYSLIYADDQNYLFECAGLLNNKGGGVGNLSLFTSPLLAKMREVMEGQGEKGEKGAFVSVLIASIASLSKGFSKNDVGEESRAVFLQALQAAIQVLHLLGEDEGVRNKSMVLIHRMVLLLGDEVLPFVGSFLGPLVTNCEKDVIEVVQLMNQLLIRFGGRVGECMESIVLGFMVRCEELAPVDGSRSQIVVESLSLHKIQILFLQHVVSNECIPVFFSPKVTPGLEGILDLVTRGMEIKEGARSCVIFMTKMCEGVEGWARDGKVKEAFWDFVFNRALVQLWRVMMGEAFNVKDAQCVRTLGEGARLMVVVRACRGERFMGFVDALSGFVGDIKGREVIRMKGAKDGEFKDIIKSALVR</sequence>
<name>A0A9W7LA31_9STRA</name>
<dbReference type="Gene3D" id="1.25.10.10">
    <property type="entry name" value="Leucine-rich Repeat Variant"/>
    <property type="match status" value="1"/>
</dbReference>
<dbReference type="GO" id="GO:0000049">
    <property type="term" value="F:tRNA binding"/>
    <property type="evidence" value="ECO:0007669"/>
    <property type="project" value="UniProtKB-UniRule"/>
</dbReference>
<reference evidence="15" key="1">
    <citation type="journal article" date="2023" name="Commun. Biol.">
        <title>Genome analysis of Parmales, the sister group of diatoms, reveals the evolutionary specialization of diatoms from phago-mixotrophs to photoautotrophs.</title>
        <authorList>
            <person name="Ban H."/>
            <person name="Sato S."/>
            <person name="Yoshikawa S."/>
            <person name="Yamada K."/>
            <person name="Nakamura Y."/>
            <person name="Ichinomiya M."/>
            <person name="Sato N."/>
            <person name="Blanc-Mathieu R."/>
            <person name="Endo H."/>
            <person name="Kuwata A."/>
            <person name="Ogata H."/>
        </authorList>
    </citation>
    <scope>NUCLEOTIDE SEQUENCE [LARGE SCALE GENOMIC DNA]</scope>
</reference>
<keyword evidence="15" id="KW-1185">Reference proteome</keyword>
<dbReference type="AlphaFoldDB" id="A0A9W7LA31"/>
<evidence type="ECO:0000313" key="14">
    <source>
        <dbReference type="EMBL" id="GMI41147.1"/>
    </source>
</evidence>
<accession>A0A9W7LA31</accession>
<comment type="subcellular location">
    <subcellularLocation>
        <location evidence="1 10">Cytoplasm</location>
    </subcellularLocation>
    <subcellularLocation>
        <location evidence="10">Nucleus</location>
    </subcellularLocation>
    <text evidence="10">Shuttles between the nucleus and the cytoplasm.</text>
</comment>
<keyword evidence="5 10" id="KW-0820">tRNA-binding</keyword>
<dbReference type="Pfam" id="PF19282">
    <property type="entry name" value="Exportin-T"/>
    <property type="match status" value="1"/>
</dbReference>
<dbReference type="InterPro" id="IPR045546">
    <property type="entry name" value="Exportin-T_C"/>
</dbReference>
<evidence type="ECO:0000256" key="11">
    <source>
        <dbReference type="SAM" id="MobiDB-lite"/>
    </source>
</evidence>
<organism evidence="14 15">
    <name type="scientific">Triparma columacea</name>
    <dbReference type="NCBI Taxonomy" id="722753"/>
    <lineage>
        <taxon>Eukaryota</taxon>
        <taxon>Sar</taxon>
        <taxon>Stramenopiles</taxon>
        <taxon>Ochrophyta</taxon>
        <taxon>Bolidophyceae</taxon>
        <taxon>Parmales</taxon>
        <taxon>Triparmaceae</taxon>
        <taxon>Triparma</taxon>
    </lineage>
</organism>
<evidence type="ECO:0000256" key="7">
    <source>
        <dbReference type="ARBA" id="ARBA00023242"/>
    </source>
</evidence>
<dbReference type="SUPFAM" id="SSF48371">
    <property type="entry name" value="ARM repeat"/>
    <property type="match status" value="1"/>
</dbReference>
<evidence type="ECO:0000256" key="5">
    <source>
        <dbReference type="ARBA" id="ARBA00022555"/>
    </source>
</evidence>
<evidence type="ECO:0000256" key="8">
    <source>
        <dbReference type="ARBA" id="ARBA00029784"/>
    </source>
</evidence>
<dbReference type="PANTHER" id="PTHR15952">
    <property type="entry name" value="EXPORTIN-T/LOS1"/>
    <property type="match status" value="1"/>
</dbReference>
<evidence type="ECO:0000256" key="4">
    <source>
        <dbReference type="ARBA" id="ARBA00022490"/>
    </source>
</evidence>
<keyword evidence="4 10" id="KW-0963">Cytoplasm</keyword>
<feature type="domain" description="Exportin-T C-terminal" evidence="13">
    <location>
        <begin position="487"/>
        <end position="964"/>
    </location>
</feature>
<evidence type="ECO:0000256" key="10">
    <source>
        <dbReference type="RuleBase" id="RU366037"/>
    </source>
</evidence>
<comment type="function">
    <text evidence="10">tRNA nucleus export receptor which facilitates tRNA translocation across the nuclear pore complex.</text>
</comment>
<keyword evidence="7 10" id="KW-0539">Nucleus</keyword>
<dbReference type="InterPro" id="IPR040017">
    <property type="entry name" value="XPOT"/>
</dbReference>
<protein>
    <recommendedName>
        <fullName evidence="2 10">Exportin-T</fullName>
    </recommendedName>
    <alternativeName>
        <fullName evidence="8 10">Exportin(tRNA)</fullName>
    </alternativeName>
    <alternativeName>
        <fullName evidence="9 10">tRNA exportin</fullName>
    </alternativeName>
</protein>